<keyword evidence="2" id="KW-0255">Endonuclease</keyword>
<keyword evidence="1" id="KW-0540">Nuclease</keyword>
<evidence type="ECO:0000256" key="3">
    <source>
        <dbReference type="ARBA" id="ARBA00022801"/>
    </source>
</evidence>
<sequence>MLNSLKIELEGEIEKSRSDLLGSLFQGFIMENIDTNYADKLHVSALHPYSQYVTMSDNKIIWTLNTLNNEAKEKIADRIKQMEKVNIKYKGKKYKIVSTKEGSISYQNLVKESYLKDGIRRLKVSFLTPTSFKQNGRYVIFPTVRLIFQSLMMKFDKSSSDMEVFDKDILETFEDCTEITMYKLRSTYFHLDGTKIPAFIGDITITVKGPAQLVNLANLLLRFGTYSGVGIKTGIGMGGIAFE</sequence>
<dbReference type="CDD" id="cd21141">
    <property type="entry name" value="Cas6_III-like"/>
    <property type="match status" value="1"/>
</dbReference>
<evidence type="ECO:0000313" key="7">
    <source>
        <dbReference type="Proteomes" id="UP000070394"/>
    </source>
</evidence>
<dbReference type="RefSeq" id="WP_060930251.1">
    <property type="nucleotide sequence ID" value="NZ_KQ959775.1"/>
</dbReference>
<dbReference type="Proteomes" id="UP000070394">
    <property type="component" value="Unassembled WGS sequence"/>
</dbReference>
<comment type="caution">
    <text evidence="6">The sequence shown here is derived from an EMBL/GenBank/DDBJ whole genome shotgun (WGS) entry which is preliminary data.</text>
</comment>
<evidence type="ECO:0000256" key="1">
    <source>
        <dbReference type="ARBA" id="ARBA00022722"/>
    </source>
</evidence>
<dbReference type="Pfam" id="PF10040">
    <property type="entry name" value="CRISPR_Cas6"/>
    <property type="match status" value="1"/>
</dbReference>
<dbReference type="EMBL" id="LSDA01000010">
    <property type="protein sequence ID" value="KXB60805.1"/>
    <property type="molecule type" value="Genomic_DNA"/>
</dbReference>
<reference evidence="7" key="1">
    <citation type="submission" date="2016-01" db="EMBL/GenBank/DDBJ databases">
        <authorList>
            <person name="Mitreva M."/>
            <person name="Pepin K.H."/>
            <person name="Mihindukulasuriya K.A."/>
            <person name="Fulton R."/>
            <person name="Fronick C."/>
            <person name="O'Laughlin M."/>
            <person name="Miner T."/>
            <person name="Herter B."/>
            <person name="Rosa B.A."/>
            <person name="Cordes M."/>
            <person name="Tomlinson C."/>
            <person name="Wollam A."/>
            <person name="Palsikar V.B."/>
            <person name="Mardis E.R."/>
            <person name="Wilson R.K."/>
        </authorList>
    </citation>
    <scope>NUCLEOTIDE SEQUENCE [LARGE SCALE GENOMIC DNA]</scope>
    <source>
        <strain evidence="7">DNF00896</strain>
    </source>
</reference>
<keyword evidence="3" id="KW-0378">Hydrolase</keyword>
<evidence type="ECO:0000313" key="6">
    <source>
        <dbReference type="EMBL" id="KXB60805.1"/>
    </source>
</evidence>
<keyword evidence="4" id="KW-0051">Antiviral defense</keyword>
<dbReference type="Gene3D" id="3.30.70.1900">
    <property type="match status" value="1"/>
</dbReference>
<dbReference type="GO" id="GO:0016788">
    <property type="term" value="F:hydrolase activity, acting on ester bonds"/>
    <property type="evidence" value="ECO:0007669"/>
    <property type="project" value="InterPro"/>
</dbReference>
<gene>
    <name evidence="6" type="ORF">HMPREF1866_00255</name>
</gene>
<dbReference type="InterPro" id="IPR019267">
    <property type="entry name" value="CRISPR-assoc_Cas6_C"/>
</dbReference>
<dbReference type="InterPro" id="IPR010156">
    <property type="entry name" value="CRISPR-assoc_prot_Cas6"/>
</dbReference>
<dbReference type="PATRIC" id="fig|467210.3.peg.251"/>
<evidence type="ECO:0000259" key="5">
    <source>
        <dbReference type="Pfam" id="PF10040"/>
    </source>
</evidence>
<dbReference type="AlphaFoldDB" id="A0A133ZZF3"/>
<dbReference type="GO" id="GO:0051607">
    <property type="term" value="P:defense response to virus"/>
    <property type="evidence" value="ECO:0007669"/>
    <property type="project" value="UniProtKB-KW"/>
</dbReference>
<organism evidence="6 7">
    <name type="scientific">Lachnoanaerobaculum saburreum</name>
    <dbReference type="NCBI Taxonomy" id="467210"/>
    <lineage>
        <taxon>Bacteria</taxon>
        <taxon>Bacillati</taxon>
        <taxon>Bacillota</taxon>
        <taxon>Clostridia</taxon>
        <taxon>Lachnospirales</taxon>
        <taxon>Lachnospiraceae</taxon>
        <taxon>Lachnoanaerobaculum</taxon>
    </lineage>
</organism>
<name>A0A133ZZF3_9FIRM</name>
<protein>
    <submittedName>
        <fullName evidence="6">CRISPR-associated endoribonuclease Cas6</fullName>
    </submittedName>
</protein>
<dbReference type="OrthoDB" id="425607at2"/>
<evidence type="ECO:0000256" key="4">
    <source>
        <dbReference type="ARBA" id="ARBA00023118"/>
    </source>
</evidence>
<feature type="domain" description="CRISPR-associated protein Cas6 C-terminal" evidence="5">
    <location>
        <begin position="124"/>
        <end position="239"/>
    </location>
</feature>
<dbReference type="NCBIfam" id="TIGR01877">
    <property type="entry name" value="cas_cas6"/>
    <property type="match status" value="1"/>
</dbReference>
<dbReference type="GO" id="GO:0004519">
    <property type="term" value="F:endonuclease activity"/>
    <property type="evidence" value="ECO:0007669"/>
    <property type="project" value="UniProtKB-KW"/>
</dbReference>
<accession>A0A133ZZF3</accession>
<evidence type="ECO:0000256" key="2">
    <source>
        <dbReference type="ARBA" id="ARBA00022759"/>
    </source>
</evidence>
<proteinExistence type="predicted"/>
<keyword evidence="7" id="KW-1185">Reference proteome</keyword>
<dbReference type="STRING" id="467210.HMPREF1866_00255"/>